<dbReference type="EMBL" id="QMEV01000016">
    <property type="protein sequence ID" value="RAV12124.1"/>
    <property type="molecule type" value="Genomic_DNA"/>
</dbReference>
<gene>
    <name evidence="2" type="ORF">DQP57_10335</name>
</gene>
<feature type="transmembrane region" description="Helical" evidence="1">
    <location>
        <begin position="25"/>
        <end position="45"/>
    </location>
</feature>
<sequence length="79" mass="8298">MLLTTMWVLGKAPFTTEGGHSERTWMLTATAITTLVSLALGAAFVRSSSPRNRGLGLSVAASSVVVLVGGTVYAYLILR</sequence>
<comment type="caution">
    <text evidence="2">The sequence shown here is derived from an EMBL/GenBank/DDBJ whole genome shotgun (WGS) entry which is preliminary data.</text>
</comment>
<name>A0A329LWK2_9MYCO</name>
<feature type="transmembrane region" description="Helical" evidence="1">
    <location>
        <begin position="57"/>
        <end position="78"/>
    </location>
</feature>
<keyword evidence="1" id="KW-0472">Membrane</keyword>
<reference evidence="2 3" key="1">
    <citation type="submission" date="2018-06" db="EMBL/GenBank/DDBJ databases">
        <title>NTM in soil in Japan.</title>
        <authorList>
            <person name="Ohya K."/>
        </authorList>
    </citation>
    <scope>NUCLEOTIDE SEQUENCE [LARGE SCALE GENOMIC DNA]</scope>
    <source>
        <strain evidence="2 3">GF28</strain>
    </source>
</reference>
<dbReference type="AlphaFoldDB" id="A0A329LWK2"/>
<dbReference type="Proteomes" id="UP000250915">
    <property type="component" value="Unassembled WGS sequence"/>
</dbReference>
<protein>
    <submittedName>
        <fullName evidence="2">Uncharacterized protein</fullName>
    </submittedName>
</protein>
<evidence type="ECO:0000313" key="2">
    <source>
        <dbReference type="EMBL" id="RAV12124.1"/>
    </source>
</evidence>
<evidence type="ECO:0000313" key="3">
    <source>
        <dbReference type="Proteomes" id="UP000250915"/>
    </source>
</evidence>
<evidence type="ECO:0000256" key="1">
    <source>
        <dbReference type="SAM" id="Phobius"/>
    </source>
</evidence>
<dbReference type="OrthoDB" id="4735964at2"/>
<keyword evidence="1" id="KW-0812">Transmembrane</keyword>
<accession>A0A329LWK2</accession>
<proteinExistence type="predicted"/>
<keyword evidence="1" id="KW-1133">Transmembrane helix</keyword>
<organism evidence="2 3">
    <name type="scientific">Mycobacterium colombiense</name>
    <dbReference type="NCBI Taxonomy" id="339268"/>
    <lineage>
        <taxon>Bacteria</taxon>
        <taxon>Bacillati</taxon>
        <taxon>Actinomycetota</taxon>
        <taxon>Actinomycetes</taxon>
        <taxon>Mycobacteriales</taxon>
        <taxon>Mycobacteriaceae</taxon>
        <taxon>Mycobacterium</taxon>
        <taxon>Mycobacterium avium complex (MAC)</taxon>
    </lineage>
</organism>